<keyword evidence="4" id="KW-0808">Transferase</keyword>
<organism evidence="8 9">
    <name type="scientific">Candidatus Roizmanbacteria bacterium RIFCSPHIGHO2_12_FULL_33_9</name>
    <dbReference type="NCBI Taxonomy" id="1802045"/>
    <lineage>
        <taxon>Bacteria</taxon>
        <taxon>Candidatus Roizmaniibacteriota</taxon>
    </lineage>
</organism>
<dbReference type="InterPro" id="IPR001173">
    <property type="entry name" value="Glyco_trans_2-like"/>
</dbReference>
<dbReference type="GO" id="GO:0005886">
    <property type="term" value="C:plasma membrane"/>
    <property type="evidence" value="ECO:0007669"/>
    <property type="project" value="UniProtKB-SubCell"/>
</dbReference>
<dbReference type="PANTHER" id="PTHR43646:SF2">
    <property type="entry name" value="GLYCOSYLTRANSFERASE 2-LIKE DOMAIN-CONTAINING PROTEIN"/>
    <property type="match status" value="1"/>
</dbReference>
<reference evidence="8 9" key="1">
    <citation type="journal article" date="2016" name="Nat. Commun.">
        <title>Thousands of microbial genomes shed light on interconnected biogeochemical processes in an aquifer system.</title>
        <authorList>
            <person name="Anantharaman K."/>
            <person name="Brown C.T."/>
            <person name="Hug L.A."/>
            <person name="Sharon I."/>
            <person name="Castelle C.J."/>
            <person name="Probst A.J."/>
            <person name="Thomas B.C."/>
            <person name="Singh A."/>
            <person name="Wilkins M.J."/>
            <person name="Karaoz U."/>
            <person name="Brodie E.L."/>
            <person name="Williams K.H."/>
            <person name="Hubbard S.S."/>
            <person name="Banfield J.F."/>
        </authorList>
    </citation>
    <scope>NUCLEOTIDE SEQUENCE [LARGE SCALE GENOMIC DNA]</scope>
</reference>
<dbReference type="Pfam" id="PF00535">
    <property type="entry name" value="Glycos_transf_2"/>
    <property type="match status" value="1"/>
</dbReference>
<keyword evidence="2" id="KW-1003">Cell membrane</keyword>
<dbReference type="PANTHER" id="PTHR43646">
    <property type="entry name" value="GLYCOSYLTRANSFERASE"/>
    <property type="match status" value="1"/>
</dbReference>
<comment type="subcellular location">
    <subcellularLocation>
        <location evidence="1">Cell membrane</location>
    </subcellularLocation>
</comment>
<evidence type="ECO:0000256" key="4">
    <source>
        <dbReference type="ARBA" id="ARBA00022679"/>
    </source>
</evidence>
<feature type="transmembrane region" description="Helical" evidence="6">
    <location>
        <begin position="274"/>
        <end position="292"/>
    </location>
</feature>
<dbReference type="EMBL" id="MFZV01000032">
    <property type="protein sequence ID" value="OGK31004.1"/>
    <property type="molecule type" value="Genomic_DNA"/>
</dbReference>
<evidence type="ECO:0000256" key="1">
    <source>
        <dbReference type="ARBA" id="ARBA00004236"/>
    </source>
</evidence>
<feature type="transmembrane region" description="Helical" evidence="6">
    <location>
        <begin position="244"/>
        <end position="267"/>
    </location>
</feature>
<evidence type="ECO:0000256" key="5">
    <source>
        <dbReference type="ARBA" id="ARBA00023136"/>
    </source>
</evidence>
<name>A0A1F7HIZ8_9BACT</name>
<dbReference type="SUPFAM" id="SSF53448">
    <property type="entry name" value="Nucleotide-diphospho-sugar transferases"/>
    <property type="match status" value="1"/>
</dbReference>
<sequence length="341" mass="39165">MPIFFSIIIPARELNAYLHEETLPAIESQTYRNLEVIIVADNLHTFANEIKLYPFLKLIESSEPPGVKRDLGAKNAGGQVLVFIDDDTAPMPDLLKNANVLFSRNNELVAAGGPGILPPKSNFWEKIFDTILTSFMGSGGYTYRFKKEKERYTDDYPSMNLFIKKDEFLSLSGFGNDYWPGEDSKLGEKLRKMLNKRILYHPDLASYHHRRTSPFSYLKQHWKYGFMRGLFFAQGDKNSMRAEYLMPLLFLVYLFVYIELLFAASALKQTDTTIYMNVPLLIYIIGTIIVALKGLTRFYNPILFVVVLIILPLTHIIYGIGFAVGYTTHLLKRREQALEKK</sequence>
<dbReference type="InterPro" id="IPR029044">
    <property type="entry name" value="Nucleotide-diphossugar_trans"/>
</dbReference>
<evidence type="ECO:0000313" key="8">
    <source>
        <dbReference type="EMBL" id="OGK31004.1"/>
    </source>
</evidence>
<dbReference type="Proteomes" id="UP000177199">
    <property type="component" value="Unassembled WGS sequence"/>
</dbReference>
<evidence type="ECO:0000256" key="3">
    <source>
        <dbReference type="ARBA" id="ARBA00022676"/>
    </source>
</evidence>
<keyword evidence="6" id="KW-0812">Transmembrane</keyword>
<feature type="domain" description="Glycosyltransferase 2-like" evidence="7">
    <location>
        <begin position="6"/>
        <end position="164"/>
    </location>
</feature>
<dbReference type="GO" id="GO:0016757">
    <property type="term" value="F:glycosyltransferase activity"/>
    <property type="evidence" value="ECO:0007669"/>
    <property type="project" value="UniProtKB-KW"/>
</dbReference>
<evidence type="ECO:0000256" key="6">
    <source>
        <dbReference type="SAM" id="Phobius"/>
    </source>
</evidence>
<evidence type="ECO:0000313" key="9">
    <source>
        <dbReference type="Proteomes" id="UP000177199"/>
    </source>
</evidence>
<keyword evidence="6" id="KW-1133">Transmembrane helix</keyword>
<evidence type="ECO:0000259" key="7">
    <source>
        <dbReference type="Pfam" id="PF00535"/>
    </source>
</evidence>
<dbReference type="AlphaFoldDB" id="A0A1F7HIZ8"/>
<evidence type="ECO:0000256" key="2">
    <source>
        <dbReference type="ARBA" id="ARBA00022475"/>
    </source>
</evidence>
<accession>A0A1F7HIZ8</accession>
<keyword evidence="3" id="KW-0328">Glycosyltransferase</keyword>
<gene>
    <name evidence="8" type="ORF">A3F29_03270</name>
</gene>
<protein>
    <recommendedName>
        <fullName evidence="7">Glycosyltransferase 2-like domain-containing protein</fullName>
    </recommendedName>
</protein>
<proteinExistence type="predicted"/>
<dbReference type="Gene3D" id="3.90.550.10">
    <property type="entry name" value="Spore Coat Polysaccharide Biosynthesis Protein SpsA, Chain A"/>
    <property type="match status" value="1"/>
</dbReference>
<feature type="transmembrane region" description="Helical" evidence="6">
    <location>
        <begin position="298"/>
        <end position="324"/>
    </location>
</feature>
<comment type="caution">
    <text evidence="8">The sequence shown here is derived from an EMBL/GenBank/DDBJ whole genome shotgun (WGS) entry which is preliminary data.</text>
</comment>
<keyword evidence="5 6" id="KW-0472">Membrane</keyword>